<evidence type="ECO:0000256" key="6">
    <source>
        <dbReference type="ARBA" id="ARBA00022787"/>
    </source>
</evidence>
<dbReference type="GO" id="GO:0008308">
    <property type="term" value="F:voltage-gated monoatomic anion channel activity"/>
    <property type="evidence" value="ECO:0007669"/>
    <property type="project" value="InterPro"/>
</dbReference>
<evidence type="ECO:0000256" key="7">
    <source>
        <dbReference type="ARBA" id="ARBA00023065"/>
    </source>
</evidence>
<dbReference type="FunFam" id="2.40.160.10:FF:000001">
    <property type="entry name" value="Voltage-dependent anion-selective channel protein 2"/>
    <property type="match status" value="1"/>
</dbReference>
<evidence type="ECO:0000256" key="9">
    <source>
        <dbReference type="ARBA" id="ARBA00023128"/>
    </source>
</evidence>
<keyword evidence="10" id="KW-0472">Membrane</keyword>
<dbReference type="EMBL" id="GADI01001669">
    <property type="protein sequence ID" value="JAA72139.1"/>
    <property type="molecule type" value="mRNA"/>
</dbReference>
<organism evidence="11">
    <name type="scientific">Ixodes ricinus</name>
    <name type="common">Common tick</name>
    <name type="synonym">Acarus ricinus</name>
    <dbReference type="NCBI Taxonomy" id="34613"/>
    <lineage>
        <taxon>Eukaryota</taxon>
        <taxon>Metazoa</taxon>
        <taxon>Ecdysozoa</taxon>
        <taxon>Arthropoda</taxon>
        <taxon>Chelicerata</taxon>
        <taxon>Arachnida</taxon>
        <taxon>Acari</taxon>
        <taxon>Parasitiformes</taxon>
        <taxon>Ixodida</taxon>
        <taxon>Ixodoidea</taxon>
        <taxon>Ixodidae</taxon>
        <taxon>Ixodinae</taxon>
        <taxon>Ixodes</taxon>
    </lineage>
</organism>
<sequence>MAPPCYADLGKQARDLFNKNYHFGVVKLDCKTTTKTGVEFNVSGTSLNDTGKVNASLETKYKLSDLGLTLKEKWNTDNTLATEISCDDQLARGLKLAFNANFAPQTGKKSGALKTAYKVDNIHVNSDVDLGIGGPIAHAGAVLHYQGWLAGAQLSYDANKSRLSKTNFAVGYQGGDFVLHTNVNDGQEFAGSLYQRVNDCLETGVQLSWTAGTNATRFGLGCVYQLDRETSVRAKVNNSGQVGLGFTHRLRPGISLTLSTMLDGKNFNQGGHKLGLGLDLSA</sequence>
<keyword evidence="7" id="KW-0406">Ion transport</keyword>
<evidence type="ECO:0000256" key="1">
    <source>
        <dbReference type="ARBA" id="ARBA00004294"/>
    </source>
</evidence>
<accession>A0A0K8RNI3</accession>
<evidence type="ECO:0000256" key="10">
    <source>
        <dbReference type="ARBA" id="ARBA00023136"/>
    </source>
</evidence>
<evidence type="ECO:0000256" key="5">
    <source>
        <dbReference type="ARBA" id="ARBA00022692"/>
    </source>
</evidence>
<dbReference type="InterPro" id="IPR001925">
    <property type="entry name" value="Porin_Euk"/>
</dbReference>
<keyword evidence="5" id="KW-0812">Transmembrane</keyword>
<comment type="similarity">
    <text evidence="2">Belongs to the eukaryotic mitochondrial porin family.</text>
</comment>
<evidence type="ECO:0000256" key="4">
    <source>
        <dbReference type="ARBA" id="ARBA00022452"/>
    </source>
</evidence>
<dbReference type="InterPro" id="IPR027246">
    <property type="entry name" value="Porin_Euk/Tom40"/>
</dbReference>
<keyword evidence="6" id="KW-1000">Mitochondrion outer membrane</keyword>
<protein>
    <submittedName>
        <fullName evidence="11">Putative mitochondrial volatge dependent anion-selective channel</fullName>
    </submittedName>
</protein>
<keyword evidence="8" id="KW-0626">Porin</keyword>
<dbReference type="Gene3D" id="2.40.160.10">
    <property type="entry name" value="Porin"/>
    <property type="match status" value="1"/>
</dbReference>
<dbReference type="AlphaFoldDB" id="A0A0K8RNI3"/>
<dbReference type="PANTHER" id="PTHR11743:SF70">
    <property type="entry name" value="GH26960P-RELATED"/>
    <property type="match status" value="1"/>
</dbReference>
<keyword evidence="9" id="KW-0496">Mitochondrion</keyword>
<keyword evidence="4" id="KW-1134">Transmembrane beta strand</keyword>
<dbReference type="Pfam" id="PF01459">
    <property type="entry name" value="Porin_3"/>
    <property type="match status" value="1"/>
</dbReference>
<dbReference type="GO" id="GO:0015288">
    <property type="term" value="F:porin activity"/>
    <property type="evidence" value="ECO:0007669"/>
    <property type="project" value="UniProtKB-KW"/>
</dbReference>
<dbReference type="PANTHER" id="PTHR11743">
    <property type="entry name" value="VOLTAGE-DEPENDENT ANION-SELECTIVE CHANNEL"/>
    <property type="match status" value="1"/>
</dbReference>
<keyword evidence="3" id="KW-0813">Transport</keyword>
<name>A0A0K8RNI3_IXORI</name>
<reference evidence="11" key="1">
    <citation type="submission" date="2012-12" db="EMBL/GenBank/DDBJ databases">
        <title>Identification and characterization of a phenylalanine ammonia-lyase gene family in Isatis indigotica Fort.</title>
        <authorList>
            <person name="Liu Q."/>
            <person name="Chen J."/>
            <person name="Zhou X."/>
            <person name="Di P."/>
            <person name="Xiao Y."/>
            <person name="Xuan H."/>
            <person name="Zhang L."/>
            <person name="Chen W."/>
        </authorList>
    </citation>
    <scope>NUCLEOTIDE SEQUENCE</scope>
    <source>
        <tissue evidence="11">Salivary gland</tissue>
    </source>
</reference>
<dbReference type="GO" id="GO:0046930">
    <property type="term" value="C:pore complex"/>
    <property type="evidence" value="ECO:0007669"/>
    <property type="project" value="UniProtKB-KW"/>
</dbReference>
<evidence type="ECO:0000256" key="3">
    <source>
        <dbReference type="ARBA" id="ARBA00022448"/>
    </source>
</evidence>
<evidence type="ECO:0000313" key="11">
    <source>
        <dbReference type="EMBL" id="JAA72139.1"/>
    </source>
</evidence>
<evidence type="ECO:0000256" key="8">
    <source>
        <dbReference type="ARBA" id="ARBA00023114"/>
    </source>
</evidence>
<evidence type="ECO:0000256" key="2">
    <source>
        <dbReference type="ARBA" id="ARBA00007780"/>
    </source>
</evidence>
<dbReference type="InterPro" id="IPR023614">
    <property type="entry name" value="Porin_dom_sf"/>
</dbReference>
<dbReference type="GO" id="GO:0005741">
    <property type="term" value="C:mitochondrial outer membrane"/>
    <property type="evidence" value="ECO:0007669"/>
    <property type="project" value="UniProtKB-SubCell"/>
</dbReference>
<proteinExistence type="evidence at transcript level"/>
<dbReference type="CDD" id="cd07306">
    <property type="entry name" value="Porin3_VDAC"/>
    <property type="match status" value="1"/>
</dbReference>
<dbReference type="PRINTS" id="PR00185">
    <property type="entry name" value="EUKARYTPORIN"/>
</dbReference>
<comment type="subcellular location">
    <subcellularLocation>
        <location evidence="1">Mitochondrion outer membrane</location>
    </subcellularLocation>
</comment>